<accession>A0AAN8KW98</accession>
<organism evidence="1 2">
    <name type="scientific">Coregonus suidteri</name>
    <dbReference type="NCBI Taxonomy" id="861788"/>
    <lineage>
        <taxon>Eukaryota</taxon>
        <taxon>Metazoa</taxon>
        <taxon>Chordata</taxon>
        <taxon>Craniata</taxon>
        <taxon>Vertebrata</taxon>
        <taxon>Euteleostomi</taxon>
        <taxon>Actinopterygii</taxon>
        <taxon>Neopterygii</taxon>
        <taxon>Teleostei</taxon>
        <taxon>Protacanthopterygii</taxon>
        <taxon>Salmoniformes</taxon>
        <taxon>Salmonidae</taxon>
        <taxon>Coregoninae</taxon>
        <taxon>Coregonus</taxon>
    </lineage>
</organism>
<dbReference type="EMBL" id="JAGTTL010000029">
    <property type="protein sequence ID" value="KAK6298677.1"/>
    <property type="molecule type" value="Genomic_DNA"/>
</dbReference>
<name>A0AAN8KW98_9TELE</name>
<comment type="caution">
    <text evidence="1">The sequence shown here is derived from an EMBL/GenBank/DDBJ whole genome shotgun (WGS) entry which is preliminary data.</text>
</comment>
<gene>
    <name evidence="1" type="ORF">J4Q44_G00301870</name>
</gene>
<keyword evidence="2" id="KW-1185">Reference proteome</keyword>
<evidence type="ECO:0000313" key="2">
    <source>
        <dbReference type="Proteomes" id="UP001356427"/>
    </source>
</evidence>
<reference evidence="1 2" key="1">
    <citation type="submission" date="2021-04" db="EMBL/GenBank/DDBJ databases">
        <authorList>
            <person name="De Guttry C."/>
            <person name="Zahm M."/>
            <person name="Klopp C."/>
            <person name="Cabau C."/>
            <person name="Louis A."/>
            <person name="Berthelot C."/>
            <person name="Parey E."/>
            <person name="Roest Crollius H."/>
            <person name="Montfort J."/>
            <person name="Robinson-Rechavi M."/>
            <person name="Bucao C."/>
            <person name="Bouchez O."/>
            <person name="Gislard M."/>
            <person name="Lluch J."/>
            <person name="Milhes M."/>
            <person name="Lampietro C."/>
            <person name="Lopez Roques C."/>
            <person name="Donnadieu C."/>
            <person name="Braasch I."/>
            <person name="Desvignes T."/>
            <person name="Postlethwait J."/>
            <person name="Bobe J."/>
            <person name="Wedekind C."/>
            <person name="Guiguen Y."/>
        </authorList>
    </citation>
    <scope>NUCLEOTIDE SEQUENCE [LARGE SCALE GENOMIC DNA]</scope>
    <source>
        <strain evidence="1">Cs_M1</strain>
        <tissue evidence="1">Blood</tissue>
    </source>
</reference>
<dbReference type="Proteomes" id="UP001356427">
    <property type="component" value="Unassembled WGS sequence"/>
</dbReference>
<evidence type="ECO:0000313" key="1">
    <source>
        <dbReference type="EMBL" id="KAK6298677.1"/>
    </source>
</evidence>
<sequence length="52" mass="5934">MPRGMNTFAKHCKHLPAIQSWVQVFSKAGVPEPLLRRAMDRALQKHGDLHID</sequence>
<proteinExistence type="predicted"/>
<protein>
    <submittedName>
        <fullName evidence="1">Uncharacterized protein</fullName>
    </submittedName>
</protein>
<dbReference type="AlphaFoldDB" id="A0AAN8KW98"/>